<keyword evidence="2" id="KW-0805">Transcription regulation</keyword>
<dbReference type="PANTHER" id="PTHR30126:SF40">
    <property type="entry name" value="HTH-TYPE TRANSCRIPTIONAL REGULATOR GLTR"/>
    <property type="match status" value="1"/>
</dbReference>
<dbReference type="Pfam" id="PF00126">
    <property type="entry name" value="HTH_1"/>
    <property type="match status" value="1"/>
</dbReference>
<evidence type="ECO:0000256" key="2">
    <source>
        <dbReference type="ARBA" id="ARBA00023015"/>
    </source>
</evidence>
<proteinExistence type="inferred from homology"/>
<dbReference type="InterPro" id="IPR005119">
    <property type="entry name" value="LysR_subst-bd"/>
</dbReference>
<dbReference type="GO" id="GO:0000976">
    <property type="term" value="F:transcription cis-regulatory region binding"/>
    <property type="evidence" value="ECO:0007669"/>
    <property type="project" value="TreeGrafter"/>
</dbReference>
<feature type="domain" description="HTH lysR-type" evidence="5">
    <location>
        <begin position="1"/>
        <end position="58"/>
    </location>
</feature>
<dbReference type="KEGG" id="anr:Ana3638_23710"/>
<dbReference type="GO" id="GO:0003700">
    <property type="term" value="F:DNA-binding transcription factor activity"/>
    <property type="evidence" value="ECO:0007669"/>
    <property type="project" value="InterPro"/>
</dbReference>
<sequence>MEIKQLKTFLTLAKTGNFSYASELLGYAQPTVTTHIRLLETEFNVKLFERLGHRTKLTPEGERLLYYAENILKFSSEAVSAFSDYETTGGKIIIGANESFSAVRLPLVLKNFIQKYPNINISLKFGSVKSIHDLLQNNEADIAFF</sequence>
<dbReference type="Proteomes" id="UP000464314">
    <property type="component" value="Chromosome"/>
</dbReference>
<dbReference type="SUPFAM" id="SSF46785">
    <property type="entry name" value="Winged helix' DNA-binding domain"/>
    <property type="match status" value="1"/>
</dbReference>
<dbReference type="InterPro" id="IPR036388">
    <property type="entry name" value="WH-like_DNA-bd_sf"/>
</dbReference>
<dbReference type="Gene3D" id="1.10.10.10">
    <property type="entry name" value="Winged helix-like DNA-binding domain superfamily/Winged helix DNA-binding domain"/>
    <property type="match status" value="1"/>
</dbReference>
<dbReference type="InterPro" id="IPR000847">
    <property type="entry name" value="LysR_HTH_N"/>
</dbReference>
<organism evidence="6 7">
    <name type="scientific">Anaerocolumna sedimenticola</name>
    <dbReference type="NCBI Taxonomy" id="2696063"/>
    <lineage>
        <taxon>Bacteria</taxon>
        <taxon>Bacillati</taxon>
        <taxon>Bacillota</taxon>
        <taxon>Clostridia</taxon>
        <taxon>Lachnospirales</taxon>
        <taxon>Lachnospiraceae</taxon>
        <taxon>Anaerocolumna</taxon>
    </lineage>
</organism>
<protein>
    <submittedName>
        <fullName evidence="6">LysR family transcriptional regulator</fullName>
    </submittedName>
</protein>
<dbReference type="Gene3D" id="3.40.190.10">
    <property type="entry name" value="Periplasmic binding protein-like II"/>
    <property type="match status" value="1"/>
</dbReference>
<dbReference type="PROSITE" id="PS50931">
    <property type="entry name" value="HTH_LYSR"/>
    <property type="match status" value="1"/>
</dbReference>
<dbReference type="SUPFAM" id="SSF53850">
    <property type="entry name" value="Periplasmic binding protein-like II"/>
    <property type="match status" value="1"/>
</dbReference>
<dbReference type="CDD" id="cd05466">
    <property type="entry name" value="PBP2_LTTR_substrate"/>
    <property type="match status" value="1"/>
</dbReference>
<evidence type="ECO:0000256" key="4">
    <source>
        <dbReference type="ARBA" id="ARBA00023163"/>
    </source>
</evidence>
<keyword evidence="4" id="KW-0804">Transcription</keyword>
<dbReference type="InterPro" id="IPR036390">
    <property type="entry name" value="WH_DNA-bd_sf"/>
</dbReference>
<dbReference type="RefSeq" id="WP_161840232.1">
    <property type="nucleotide sequence ID" value="NZ_CP048000.1"/>
</dbReference>
<dbReference type="AlphaFoldDB" id="A0A6P1TTW6"/>
<comment type="similarity">
    <text evidence="1">Belongs to the LysR transcriptional regulatory family.</text>
</comment>
<keyword evidence="3" id="KW-0238">DNA-binding</keyword>
<dbReference type="FunFam" id="1.10.10.10:FF:000001">
    <property type="entry name" value="LysR family transcriptional regulator"/>
    <property type="match status" value="1"/>
</dbReference>
<name>A0A6P1TTW6_9FIRM</name>
<dbReference type="Pfam" id="PF03466">
    <property type="entry name" value="LysR_substrate"/>
    <property type="match status" value="1"/>
</dbReference>
<keyword evidence="7" id="KW-1185">Reference proteome</keyword>
<evidence type="ECO:0000256" key="3">
    <source>
        <dbReference type="ARBA" id="ARBA00023125"/>
    </source>
</evidence>
<reference evidence="6 7" key="1">
    <citation type="submission" date="2020-01" db="EMBL/GenBank/DDBJ databases">
        <title>Genome analysis of Anaerocolumna sp. CBA3638.</title>
        <authorList>
            <person name="Kim J."/>
            <person name="Roh S.W."/>
        </authorList>
    </citation>
    <scope>NUCLEOTIDE SEQUENCE [LARGE SCALE GENOMIC DNA]</scope>
    <source>
        <strain evidence="6 7">CBA3638</strain>
    </source>
</reference>
<accession>A0A6P1TTW6</accession>
<evidence type="ECO:0000313" key="7">
    <source>
        <dbReference type="Proteomes" id="UP000464314"/>
    </source>
</evidence>
<evidence type="ECO:0000313" key="6">
    <source>
        <dbReference type="EMBL" id="QHQ63411.1"/>
    </source>
</evidence>
<dbReference type="EMBL" id="CP048000">
    <property type="protein sequence ID" value="QHQ63411.1"/>
    <property type="molecule type" value="Genomic_DNA"/>
</dbReference>
<gene>
    <name evidence="6" type="ORF">Ana3638_23710</name>
</gene>
<evidence type="ECO:0000256" key="1">
    <source>
        <dbReference type="ARBA" id="ARBA00009437"/>
    </source>
</evidence>
<dbReference type="PRINTS" id="PR00039">
    <property type="entry name" value="HTHLYSR"/>
</dbReference>
<evidence type="ECO:0000259" key="5">
    <source>
        <dbReference type="PROSITE" id="PS50931"/>
    </source>
</evidence>
<dbReference type="PANTHER" id="PTHR30126">
    <property type="entry name" value="HTH-TYPE TRANSCRIPTIONAL REGULATOR"/>
    <property type="match status" value="1"/>
</dbReference>